<gene>
    <name evidence="2" type="ORF">EIP91_004090</name>
</gene>
<dbReference type="GO" id="GO:0035838">
    <property type="term" value="C:growing cell tip"/>
    <property type="evidence" value="ECO:0007669"/>
    <property type="project" value="TreeGrafter"/>
</dbReference>
<dbReference type="GO" id="GO:0005886">
    <property type="term" value="C:plasma membrane"/>
    <property type="evidence" value="ECO:0007669"/>
    <property type="project" value="TreeGrafter"/>
</dbReference>
<feature type="transmembrane region" description="Helical" evidence="1">
    <location>
        <begin position="133"/>
        <end position="153"/>
    </location>
</feature>
<dbReference type="GO" id="GO:0032153">
    <property type="term" value="C:cell division site"/>
    <property type="evidence" value="ECO:0007669"/>
    <property type="project" value="TreeGrafter"/>
</dbReference>
<feature type="transmembrane region" description="Helical" evidence="1">
    <location>
        <begin position="105"/>
        <end position="126"/>
    </location>
</feature>
<feature type="transmembrane region" description="Helical" evidence="1">
    <location>
        <begin position="20"/>
        <end position="42"/>
    </location>
</feature>
<accession>A0A4R0RFP3</accession>
<protein>
    <recommendedName>
        <fullName evidence="4">Pali-domain-containing protein</fullName>
    </recommendedName>
</protein>
<dbReference type="PANTHER" id="PTHR28013:SF4">
    <property type="entry name" value="MARVEL DOMAIN-CONTAINING PROTEIN"/>
    <property type="match status" value="1"/>
</dbReference>
<dbReference type="PANTHER" id="PTHR28013">
    <property type="entry name" value="PROTEIN DCV1-RELATED"/>
    <property type="match status" value="1"/>
</dbReference>
<dbReference type="OrthoDB" id="2354757at2759"/>
<reference evidence="2 3" key="1">
    <citation type="submission" date="2018-11" db="EMBL/GenBank/DDBJ databases">
        <title>Genome assembly of Steccherinum ochraceum LE-BIN_3174, the white-rot fungus of the Steccherinaceae family (The Residual Polyporoid clade, Polyporales, Basidiomycota).</title>
        <authorList>
            <person name="Fedorova T.V."/>
            <person name="Glazunova O.A."/>
            <person name="Landesman E.O."/>
            <person name="Moiseenko K.V."/>
            <person name="Psurtseva N.V."/>
            <person name="Savinova O.S."/>
            <person name="Shakhova N.V."/>
            <person name="Tyazhelova T.V."/>
            <person name="Vasina D.V."/>
        </authorList>
    </citation>
    <scope>NUCLEOTIDE SEQUENCE [LARGE SCALE GENOMIC DNA]</scope>
    <source>
        <strain evidence="2 3">LE-BIN_3174</strain>
    </source>
</reference>
<dbReference type="EMBL" id="RWJN01000236">
    <property type="protein sequence ID" value="TCD64445.1"/>
    <property type="molecule type" value="Genomic_DNA"/>
</dbReference>
<evidence type="ECO:0000313" key="2">
    <source>
        <dbReference type="EMBL" id="TCD64445.1"/>
    </source>
</evidence>
<dbReference type="InterPro" id="IPR051380">
    <property type="entry name" value="pH-response_reg_palI/RIM9"/>
</dbReference>
<dbReference type="Proteomes" id="UP000292702">
    <property type="component" value="Unassembled WGS sequence"/>
</dbReference>
<dbReference type="STRING" id="92696.A0A4R0RFP3"/>
<proteinExistence type="predicted"/>
<sequence>MSARVLVHQVAPIGAPVFQLIAFILLLLVSISVPVVKSLYLFKVALGTSSSLLHSGVDWSGTFGVWGFCDSGLDVSGFQLPDQLVNALHVDGIQKLITDLLDAALGLHIVACILSFVAFILTAYFLRPSVRHPVYAIIATTFAIGFTFIVLVLDLVGFKEVSGKLDGVAHMTYGAAIWFPLVAFICLFIALICLWLVHSDSRSRRKPSSESYYDVDNRY</sequence>
<comment type="caution">
    <text evidence="2">The sequence shown here is derived from an EMBL/GenBank/DDBJ whole genome shotgun (WGS) entry which is preliminary data.</text>
</comment>
<keyword evidence="1" id="KW-0472">Membrane</keyword>
<keyword evidence="3" id="KW-1185">Reference proteome</keyword>
<feature type="transmembrane region" description="Helical" evidence="1">
    <location>
        <begin position="173"/>
        <end position="197"/>
    </location>
</feature>
<keyword evidence="1" id="KW-1133">Transmembrane helix</keyword>
<evidence type="ECO:0000313" key="3">
    <source>
        <dbReference type="Proteomes" id="UP000292702"/>
    </source>
</evidence>
<evidence type="ECO:0008006" key="4">
    <source>
        <dbReference type="Google" id="ProtNLM"/>
    </source>
</evidence>
<keyword evidence="1" id="KW-0812">Transmembrane</keyword>
<evidence type="ECO:0000256" key="1">
    <source>
        <dbReference type="SAM" id="Phobius"/>
    </source>
</evidence>
<organism evidence="2 3">
    <name type="scientific">Steccherinum ochraceum</name>
    <dbReference type="NCBI Taxonomy" id="92696"/>
    <lineage>
        <taxon>Eukaryota</taxon>
        <taxon>Fungi</taxon>
        <taxon>Dikarya</taxon>
        <taxon>Basidiomycota</taxon>
        <taxon>Agaricomycotina</taxon>
        <taxon>Agaricomycetes</taxon>
        <taxon>Polyporales</taxon>
        <taxon>Steccherinaceae</taxon>
        <taxon>Steccherinum</taxon>
    </lineage>
</organism>
<dbReference type="AlphaFoldDB" id="A0A4R0RFP3"/>
<name>A0A4R0RFP3_9APHY</name>